<evidence type="ECO:0000256" key="1">
    <source>
        <dbReference type="SAM" id="MobiDB-lite"/>
    </source>
</evidence>
<protein>
    <submittedName>
        <fullName evidence="2">Uncharacterized protein</fullName>
    </submittedName>
</protein>
<dbReference type="Proteomes" id="UP000253250">
    <property type="component" value="Unassembled WGS sequence"/>
</dbReference>
<dbReference type="AlphaFoldDB" id="A0A1C2G114"/>
<feature type="compositionally biased region" description="Basic and acidic residues" evidence="1">
    <location>
        <begin position="19"/>
        <end position="31"/>
    </location>
</feature>
<dbReference type="EMBL" id="PSYR01000002">
    <property type="protein sequence ID" value="RCN56859.1"/>
    <property type="molecule type" value="Genomic_DNA"/>
</dbReference>
<feature type="region of interest" description="Disordered" evidence="1">
    <location>
        <begin position="1"/>
        <end position="50"/>
    </location>
</feature>
<sequence>MRHNPGDRCTSRRPMIINGRHDGFTRDDLRAPWDGPGAHAPDRTPRKIVGGAARCPDYAHETGD</sequence>
<reference evidence="2 3" key="1">
    <citation type="submission" date="2018-02" db="EMBL/GenBank/DDBJ databases">
        <title>Insights into the biology of acidophilic members of the Acidiferrobacteraceae family derived from comparative genomic analyses.</title>
        <authorList>
            <person name="Issotta F."/>
            <person name="Thyssen C."/>
            <person name="Mena C."/>
            <person name="Moya A."/>
            <person name="Bellenberg S."/>
            <person name="Sproer C."/>
            <person name="Covarrubias P.C."/>
            <person name="Sand W."/>
            <person name="Quatrini R."/>
            <person name="Vera M."/>
        </authorList>
    </citation>
    <scope>NUCLEOTIDE SEQUENCE [LARGE SCALE GENOMIC DNA]</scope>
    <source>
        <strain evidence="3">m-1</strain>
    </source>
</reference>
<feature type="compositionally biased region" description="Basic and acidic residues" evidence="1">
    <location>
        <begin position="1"/>
        <end position="10"/>
    </location>
</feature>
<proteinExistence type="predicted"/>
<dbReference type="OrthoDB" id="9805913at2"/>
<name>A0A1C2G114_9GAMM</name>
<evidence type="ECO:0000313" key="3">
    <source>
        <dbReference type="Proteomes" id="UP000253250"/>
    </source>
</evidence>
<dbReference type="STRING" id="163359.A9R16_01045"/>
<organism evidence="2 3">
    <name type="scientific">Acidiferrobacter thiooxydans</name>
    <dbReference type="NCBI Taxonomy" id="163359"/>
    <lineage>
        <taxon>Bacteria</taxon>
        <taxon>Pseudomonadati</taxon>
        <taxon>Pseudomonadota</taxon>
        <taxon>Gammaproteobacteria</taxon>
        <taxon>Acidiferrobacterales</taxon>
        <taxon>Acidiferrobacteraceae</taxon>
        <taxon>Acidiferrobacter</taxon>
    </lineage>
</organism>
<gene>
    <name evidence="2" type="ORF">C4900_14015</name>
</gene>
<keyword evidence="3" id="KW-1185">Reference proteome</keyword>
<comment type="caution">
    <text evidence="2">The sequence shown here is derived from an EMBL/GenBank/DDBJ whole genome shotgun (WGS) entry which is preliminary data.</text>
</comment>
<accession>A0A1C2G114</accession>
<evidence type="ECO:0000313" key="2">
    <source>
        <dbReference type="EMBL" id="RCN56859.1"/>
    </source>
</evidence>